<gene>
    <name evidence="3" type="ORF">K461DRAFT_314576</name>
</gene>
<organism evidence="3 4">
    <name type="scientific">Myriangium duriaei CBS 260.36</name>
    <dbReference type="NCBI Taxonomy" id="1168546"/>
    <lineage>
        <taxon>Eukaryota</taxon>
        <taxon>Fungi</taxon>
        <taxon>Dikarya</taxon>
        <taxon>Ascomycota</taxon>
        <taxon>Pezizomycotina</taxon>
        <taxon>Dothideomycetes</taxon>
        <taxon>Dothideomycetidae</taxon>
        <taxon>Myriangiales</taxon>
        <taxon>Myriangiaceae</taxon>
        <taxon>Myriangium</taxon>
    </lineage>
</organism>
<dbReference type="OrthoDB" id="41532at2759"/>
<dbReference type="Pfam" id="PF05345">
    <property type="entry name" value="He_PIG"/>
    <property type="match status" value="2"/>
</dbReference>
<dbReference type="AlphaFoldDB" id="A0A9P4IV98"/>
<keyword evidence="2" id="KW-1133">Transmembrane helix</keyword>
<reference evidence="3" key="1">
    <citation type="journal article" date="2020" name="Stud. Mycol.">
        <title>101 Dothideomycetes genomes: a test case for predicting lifestyles and emergence of pathogens.</title>
        <authorList>
            <person name="Haridas S."/>
            <person name="Albert R."/>
            <person name="Binder M."/>
            <person name="Bloem J."/>
            <person name="Labutti K."/>
            <person name="Salamov A."/>
            <person name="Andreopoulos B."/>
            <person name="Baker S."/>
            <person name="Barry K."/>
            <person name="Bills G."/>
            <person name="Bluhm B."/>
            <person name="Cannon C."/>
            <person name="Castanera R."/>
            <person name="Culley D."/>
            <person name="Daum C."/>
            <person name="Ezra D."/>
            <person name="Gonzalez J."/>
            <person name="Henrissat B."/>
            <person name="Kuo A."/>
            <person name="Liang C."/>
            <person name="Lipzen A."/>
            <person name="Lutzoni F."/>
            <person name="Magnuson J."/>
            <person name="Mondo S."/>
            <person name="Nolan M."/>
            <person name="Ohm R."/>
            <person name="Pangilinan J."/>
            <person name="Park H.-J."/>
            <person name="Ramirez L."/>
            <person name="Alfaro M."/>
            <person name="Sun H."/>
            <person name="Tritt A."/>
            <person name="Yoshinaga Y."/>
            <person name="Zwiers L.-H."/>
            <person name="Turgeon B."/>
            <person name="Goodwin S."/>
            <person name="Spatafora J."/>
            <person name="Crous P."/>
            <person name="Grigoriev I."/>
        </authorList>
    </citation>
    <scope>NUCLEOTIDE SEQUENCE</scope>
    <source>
        <strain evidence="3">CBS 260.36</strain>
    </source>
</reference>
<sequence>MNCTLVVTDNVPPQLAQDLSPQMQLSGRLSAPATMSIYPGDSFNLHFSQQTFEPGSIPILAYYATLINGAPLPSWIYFDPSAISFSGTAPDFGGIRQTIDVALIAADVLGFEGSRATFSLSITQNRLAFEPQTEVYHVNDNLSIQYALSQPLSTSAALASTQFIHAQITGPSWINFDNKSLVISGQAPQDFTTERLNVSVTDTYGNSAEKTIILQRLGHGYDDLGQSGAPDFTFNNITAAPGQNFNYTLPAALANSISEITVSFSPPQQWLEYRTATTPIQGNIPQQLKVNNVRVELRMVTQTSAAVVNRSFFINISVANMSVSAALPNPSKISGDPGISATDPGKHLSKKSIAIFVSCTLGPTVLLALLFAVLIRKWRKGPFAIDKGHISGPIINPEDEWRFKGKLGKVIDLTRADTSEFSEKAPHICLEVMSSPVKTSPPRMNRASATSSIGAGEETIKADHNIPLWGQTDVARLPLHDSHSVATQASLSPSSASNHSRAIKRASATIRILPGSHSKRSSLSASLSRLAQENRRNIRLISKTEADHRSFVEKRQLYSRKRASDRSPSLLFTMSSRSSYHSRQDKQPNVDTRPDLLLWNPSPSANGSPDSPLFTVEPPDQIKSPLSARSSLYSASSIIGPDLAAEMALPRHQRSWVLPCEASPTPPPADTAADQVATHSLWAQKLDRRNQIPTTSSSLSQSNDLGLEIVEPLVVTPQSTGERVPLATINRENLTSSGRRGVSWAKEMRRQSSFMSVGGDENGKENGRGKAVGSVAGYRYTVHQGSSSSLFSTAFL</sequence>
<comment type="caution">
    <text evidence="3">The sequence shown here is derived from an EMBL/GenBank/DDBJ whole genome shotgun (WGS) entry which is preliminary data.</text>
</comment>
<dbReference type="Proteomes" id="UP000799439">
    <property type="component" value="Unassembled WGS sequence"/>
</dbReference>
<dbReference type="Gene3D" id="2.60.40.10">
    <property type="entry name" value="Immunoglobulins"/>
    <property type="match status" value="1"/>
</dbReference>
<proteinExistence type="predicted"/>
<keyword evidence="4" id="KW-1185">Reference proteome</keyword>
<feature type="compositionally biased region" description="Basic and acidic residues" evidence="1">
    <location>
        <begin position="582"/>
        <end position="594"/>
    </location>
</feature>
<dbReference type="InterPro" id="IPR013783">
    <property type="entry name" value="Ig-like_fold"/>
</dbReference>
<feature type="transmembrane region" description="Helical" evidence="2">
    <location>
        <begin position="353"/>
        <end position="375"/>
    </location>
</feature>
<dbReference type="SUPFAM" id="SSF49313">
    <property type="entry name" value="Cadherin-like"/>
    <property type="match status" value="2"/>
</dbReference>
<dbReference type="GO" id="GO:0005509">
    <property type="term" value="F:calcium ion binding"/>
    <property type="evidence" value="ECO:0007669"/>
    <property type="project" value="InterPro"/>
</dbReference>
<evidence type="ECO:0008006" key="5">
    <source>
        <dbReference type="Google" id="ProtNLM"/>
    </source>
</evidence>
<evidence type="ECO:0000313" key="4">
    <source>
        <dbReference type="Proteomes" id="UP000799439"/>
    </source>
</evidence>
<keyword evidence="2" id="KW-0812">Transmembrane</keyword>
<dbReference type="GO" id="GO:0016020">
    <property type="term" value="C:membrane"/>
    <property type="evidence" value="ECO:0007669"/>
    <property type="project" value="InterPro"/>
</dbReference>
<feature type="compositionally biased region" description="Polar residues" evidence="1">
    <location>
        <begin position="566"/>
        <end position="581"/>
    </location>
</feature>
<name>A0A9P4IV98_9PEZI</name>
<feature type="region of interest" description="Disordered" evidence="1">
    <location>
        <begin position="557"/>
        <end position="628"/>
    </location>
</feature>
<keyword evidence="2" id="KW-0472">Membrane</keyword>
<evidence type="ECO:0000256" key="2">
    <source>
        <dbReference type="SAM" id="Phobius"/>
    </source>
</evidence>
<dbReference type="InterPro" id="IPR015919">
    <property type="entry name" value="Cadherin-like_sf"/>
</dbReference>
<accession>A0A9P4IV98</accession>
<evidence type="ECO:0000256" key="1">
    <source>
        <dbReference type="SAM" id="MobiDB-lite"/>
    </source>
</evidence>
<dbReference type="EMBL" id="ML996089">
    <property type="protein sequence ID" value="KAF2150593.1"/>
    <property type="molecule type" value="Genomic_DNA"/>
</dbReference>
<evidence type="ECO:0000313" key="3">
    <source>
        <dbReference type="EMBL" id="KAF2150593.1"/>
    </source>
</evidence>
<protein>
    <recommendedName>
        <fullName evidence="5">Dystroglycan-type cadherin-like domain-containing protein</fullName>
    </recommendedName>
</protein>